<dbReference type="Gene3D" id="3.20.20.450">
    <property type="entry name" value="EAL domain"/>
    <property type="match status" value="1"/>
</dbReference>
<dbReference type="eggNOG" id="COG0517">
    <property type="taxonomic scope" value="Bacteria"/>
</dbReference>
<evidence type="ECO:0000313" key="3">
    <source>
        <dbReference type="EMBL" id="ACI98594.1"/>
    </source>
</evidence>
<evidence type="ECO:0000259" key="1">
    <source>
        <dbReference type="PROSITE" id="PS50883"/>
    </source>
</evidence>
<gene>
    <name evidence="3" type="ordered locus">RC1_1180</name>
</gene>
<dbReference type="SUPFAM" id="SSF54631">
    <property type="entry name" value="CBS-domain pair"/>
    <property type="match status" value="1"/>
</dbReference>
<dbReference type="InterPro" id="IPR046342">
    <property type="entry name" value="CBS_dom_sf"/>
</dbReference>
<dbReference type="STRING" id="414684.RC1_1180"/>
<dbReference type="InterPro" id="IPR035919">
    <property type="entry name" value="EAL_sf"/>
</dbReference>
<keyword evidence="4" id="KW-1185">Reference proteome</keyword>
<dbReference type="Proteomes" id="UP000001591">
    <property type="component" value="Chromosome"/>
</dbReference>
<organism evidence="3 4">
    <name type="scientific">Rhodospirillum centenum (strain ATCC 51521 / SW)</name>
    <dbReference type="NCBI Taxonomy" id="414684"/>
    <lineage>
        <taxon>Bacteria</taxon>
        <taxon>Pseudomonadati</taxon>
        <taxon>Pseudomonadota</taxon>
        <taxon>Alphaproteobacteria</taxon>
        <taxon>Rhodospirillales</taxon>
        <taxon>Rhodospirillaceae</taxon>
        <taxon>Rhodospirillum</taxon>
    </lineage>
</organism>
<dbReference type="SMART" id="SM00267">
    <property type="entry name" value="GGDEF"/>
    <property type="match status" value="1"/>
</dbReference>
<dbReference type="SUPFAM" id="SSF141868">
    <property type="entry name" value="EAL domain-like"/>
    <property type="match status" value="1"/>
</dbReference>
<dbReference type="CDD" id="cd01948">
    <property type="entry name" value="EAL"/>
    <property type="match status" value="1"/>
</dbReference>
<dbReference type="PANTHER" id="PTHR33121:SF76">
    <property type="entry name" value="SIGNALING PROTEIN"/>
    <property type="match status" value="1"/>
</dbReference>
<protein>
    <submittedName>
        <fullName evidence="3">EAL domain proteni</fullName>
    </submittedName>
</protein>
<dbReference type="InterPro" id="IPR029787">
    <property type="entry name" value="Nucleotide_cyclase"/>
</dbReference>
<dbReference type="EMBL" id="CP000613">
    <property type="protein sequence ID" value="ACI98594.1"/>
    <property type="molecule type" value="Genomic_DNA"/>
</dbReference>
<dbReference type="KEGG" id="rce:RC1_1180"/>
<dbReference type="eggNOG" id="COG2199">
    <property type="taxonomic scope" value="Bacteria"/>
</dbReference>
<dbReference type="HOGENOM" id="CLU_015702_2_1_5"/>
<dbReference type="InterPro" id="IPR050706">
    <property type="entry name" value="Cyclic-di-GMP_PDE-like"/>
</dbReference>
<dbReference type="SMART" id="SM00052">
    <property type="entry name" value="EAL"/>
    <property type="match status" value="1"/>
</dbReference>
<evidence type="ECO:0000313" key="4">
    <source>
        <dbReference type="Proteomes" id="UP000001591"/>
    </source>
</evidence>
<dbReference type="CDD" id="cd01949">
    <property type="entry name" value="GGDEF"/>
    <property type="match status" value="1"/>
</dbReference>
<dbReference type="PROSITE" id="PS50887">
    <property type="entry name" value="GGDEF"/>
    <property type="match status" value="1"/>
</dbReference>
<dbReference type="InterPro" id="IPR043128">
    <property type="entry name" value="Rev_trsase/Diguanyl_cyclase"/>
</dbReference>
<proteinExistence type="predicted"/>
<name>B6IML5_RHOCS</name>
<dbReference type="OrthoDB" id="7251575at2"/>
<dbReference type="PANTHER" id="PTHR33121">
    <property type="entry name" value="CYCLIC DI-GMP PHOSPHODIESTERASE PDEF"/>
    <property type="match status" value="1"/>
</dbReference>
<dbReference type="GO" id="GO:0071111">
    <property type="term" value="F:cyclic-guanylate-specific phosphodiesterase activity"/>
    <property type="evidence" value="ECO:0007669"/>
    <property type="project" value="InterPro"/>
</dbReference>
<evidence type="ECO:0000259" key="2">
    <source>
        <dbReference type="PROSITE" id="PS50887"/>
    </source>
</evidence>
<dbReference type="PROSITE" id="PS50883">
    <property type="entry name" value="EAL"/>
    <property type="match status" value="1"/>
</dbReference>
<dbReference type="Pfam" id="PF00563">
    <property type="entry name" value="EAL"/>
    <property type="match status" value="1"/>
</dbReference>
<feature type="domain" description="GGDEF" evidence="2">
    <location>
        <begin position="432"/>
        <end position="563"/>
    </location>
</feature>
<sequence length="587" mass="64235">MPAMPLPSVSGSPGLNWDQAVEGIWHGFQPIVHMRTGRCHGYEALARGWDALGFESPQDFFNAADADGALTGVESRLMDKAAATFKRLVGTAAAKLFLNVDPRLEGAVPLVTAIGQRYGVPIVHEISELDTTAVGERLEAAVEQYRRRDIGIALDDFGVGFGGMKLLYEAQPAYVKIDRFFIAGIDRDLRKRAIVRALVSYAQTQGVKTIAEGVETAAEFYVCRDAGCDFAQGFLLGRPQTYSDTLPFLNDVVLQLNQQDRRAPAMARQRLSELLERIPPININAPRSLLLELFAHPSTPSTLPVVGKSGAPRGLIRERDLKPFIYSRYGTDLLRNKVAGSRLDEFVVPCAVCDIGTPIDRVIEAFSEDSDADGVIIVEGGEYAGFLSSRSLLKLVNERRLAAAADQNPLTRLPGNNAISEVIEGAIADLTRPHCLAYIDFDNFKPFNDHFGFRQGDRAILMFSDRLKVLASRHGGFAGHIGGDDFVLVLTGAEEAAALADVETLLSMFRLDAESLYPMDLRHQGWFEGKDRDGHMRRFPLLTASAVVLFLPPGRNEGMSVDHVVRLVAGHKSAAKAHPSRIVCARV</sequence>
<accession>B6IML5</accession>
<reference evidence="3 4" key="1">
    <citation type="journal article" date="2010" name="BMC Genomics">
        <title>Metabolic flexibility revealed in the genome of the cyst-forming alpha-1 proteobacterium Rhodospirillum centenum.</title>
        <authorList>
            <person name="Lu Y.K."/>
            <person name="Marden J."/>
            <person name="Han M."/>
            <person name="Swingley W.D."/>
            <person name="Mastrian S.D."/>
            <person name="Chowdhury S.R."/>
            <person name="Hao J."/>
            <person name="Helmy T."/>
            <person name="Kim S."/>
            <person name="Kurdoglu A.A."/>
            <person name="Matthies H.J."/>
            <person name="Rollo D."/>
            <person name="Stothard P."/>
            <person name="Blankenship R.E."/>
            <person name="Bauer C.E."/>
            <person name="Touchman J.W."/>
        </authorList>
    </citation>
    <scope>NUCLEOTIDE SEQUENCE [LARGE SCALE GENOMIC DNA]</scope>
    <source>
        <strain evidence="4">ATCC 51521 / SW</strain>
    </source>
</reference>
<dbReference type="InterPro" id="IPR001633">
    <property type="entry name" value="EAL_dom"/>
</dbReference>
<dbReference type="eggNOG" id="COG2200">
    <property type="taxonomic scope" value="Bacteria"/>
</dbReference>
<dbReference type="AlphaFoldDB" id="B6IML5"/>
<dbReference type="Pfam" id="PF00990">
    <property type="entry name" value="GGDEF"/>
    <property type="match status" value="1"/>
</dbReference>
<dbReference type="Gene3D" id="3.30.70.270">
    <property type="match status" value="1"/>
</dbReference>
<feature type="domain" description="EAL" evidence="1">
    <location>
        <begin position="8"/>
        <end position="253"/>
    </location>
</feature>
<dbReference type="NCBIfam" id="TIGR00254">
    <property type="entry name" value="GGDEF"/>
    <property type="match status" value="1"/>
</dbReference>
<dbReference type="InterPro" id="IPR000160">
    <property type="entry name" value="GGDEF_dom"/>
</dbReference>
<dbReference type="SUPFAM" id="SSF55073">
    <property type="entry name" value="Nucleotide cyclase"/>
    <property type="match status" value="1"/>
</dbReference>